<keyword evidence="4" id="KW-1185">Reference proteome</keyword>
<feature type="chain" id="PRO_5022723521" description="Carboxypeptidase regulatory-like domain-containing protein" evidence="2">
    <location>
        <begin position="27"/>
        <end position="147"/>
    </location>
</feature>
<feature type="signal peptide" evidence="2">
    <location>
        <begin position="1"/>
        <end position="26"/>
    </location>
</feature>
<evidence type="ECO:0000256" key="1">
    <source>
        <dbReference type="SAM" id="MobiDB-lite"/>
    </source>
</evidence>
<dbReference type="KEGG" id="agv:OJF2_64050"/>
<proteinExistence type="predicted"/>
<evidence type="ECO:0000256" key="2">
    <source>
        <dbReference type="SAM" id="SignalP"/>
    </source>
</evidence>
<protein>
    <recommendedName>
        <fullName evidence="5">Carboxypeptidase regulatory-like domain-containing protein</fullName>
    </recommendedName>
</protein>
<dbReference type="Proteomes" id="UP000324233">
    <property type="component" value="Chromosome"/>
</dbReference>
<evidence type="ECO:0000313" key="4">
    <source>
        <dbReference type="Proteomes" id="UP000324233"/>
    </source>
</evidence>
<dbReference type="AlphaFoldDB" id="A0A5B9WC15"/>
<feature type="region of interest" description="Disordered" evidence="1">
    <location>
        <begin position="99"/>
        <end position="125"/>
    </location>
</feature>
<dbReference type="PROSITE" id="PS51257">
    <property type="entry name" value="PROKAR_LIPOPROTEIN"/>
    <property type="match status" value="1"/>
</dbReference>
<dbReference type="RefSeq" id="WP_148597328.1">
    <property type="nucleotide sequence ID" value="NZ_CP042997.1"/>
</dbReference>
<keyword evidence="2" id="KW-0732">Signal</keyword>
<accession>A0A5B9WC15</accession>
<reference evidence="3 4" key="1">
    <citation type="submission" date="2019-08" db="EMBL/GenBank/DDBJ databases">
        <title>Deep-cultivation of Planctomycetes and their phenomic and genomic characterization uncovers novel biology.</title>
        <authorList>
            <person name="Wiegand S."/>
            <person name="Jogler M."/>
            <person name="Boedeker C."/>
            <person name="Pinto D."/>
            <person name="Vollmers J."/>
            <person name="Rivas-Marin E."/>
            <person name="Kohn T."/>
            <person name="Peeters S.H."/>
            <person name="Heuer A."/>
            <person name="Rast P."/>
            <person name="Oberbeckmann S."/>
            <person name="Bunk B."/>
            <person name="Jeske O."/>
            <person name="Meyerdierks A."/>
            <person name="Storesund J.E."/>
            <person name="Kallscheuer N."/>
            <person name="Luecker S."/>
            <person name="Lage O.M."/>
            <person name="Pohl T."/>
            <person name="Merkel B.J."/>
            <person name="Hornburger P."/>
            <person name="Mueller R.-W."/>
            <person name="Bruemmer F."/>
            <person name="Labrenz M."/>
            <person name="Spormann A.M."/>
            <person name="Op den Camp H."/>
            <person name="Overmann J."/>
            <person name="Amann R."/>
            <person name="Jetten M.S.M."/>
            <person name="Mascher T."/>
            <person name="Medema M.H."/>
            <person name="Devos D.P."/>
            <person name="Kaster A.-K."/>
            <person name="Ovreas L."/>
            <person name="Rohde M."/>
            <person name="Galperin M.Y."/>
            <person name="Jogler C."/>
        </authorList>
    </citation>
    <scope>NUCLEOTIDE SEQUENCE [LARGE SCALE GENOMIC DNA]</scope>
    <source>
        <strain evidence="3 4">OJF2</strain>
    </source>
</reference>
<evidence type="ECO:0008006" key="5">
    <source>
        <dbReference type="Google" id="ProtNLM"/>
    </source>
</evidence>
<sequence length="147" mass="14824" precursor="true">MTPAPRSPRRAAPPRALALAAAVAFAAGCGGGDRAPTVPVEGKVVHRDGRPLTSGFVFLVPASGGGPEASGQILPDGKFRPESLGLDGAAPGDYRVRLAPEPPAPTKGTRGWKAAAPPLDPKYLDETTSGLAATVPPEGGSITIEID</sequence>
<dbReference type="OrthoDB" id="281179at2"/>
<evidence type="ECO:0000313" key="3">
    <source>
        <dbReference type="EMBL" id="QEH37814.1"/>
    </source>
</evidence>
<dbReference type="EMBL" id="CP042997">
    <property type="protein sequence ID" value="QEH37814.1"/>
    <property type="molecule type" value="Genomic_DNA"/>
</dbReference>
<organism evidence="3 4">
    <name type="scientific">Aquisphaera giovannonii</name>
    <dbReference type="NCBI Taxonomy" id="406548"/>
    <lineage>
        <taxon>Bacteria</taxon>
        <taxon>Pseudomonadati</taxon>
        <taxon>Planctomycetota</taxon>
        <taxon>Planctomycetia</taxon>
        <taxon>Isosphaerales</taxon>
        <taxon>Isosphaeraceae</taxon>
        <taxon>Aquisphaera</taxon>
    </lineage>
</organism>
<name>A0A5B9WC15_9BACT</name>
<gene>
    <name evidence="3" type="ORF">OJF2_64050</name>
</gene>